<reference evidence="3 4" key="1">
    <citation type="submission" date="2018-05" db="EMBL/GenBank/DDBJ databases">
        <title>Genomic Encyclopedia of Type Strains, Phase IV (KMG-V): Genome sequencing to study the core and pangenomes of soil and plant-associated prokaryotes.</title>
        <authorList>
            <person name="Whitman W."/>
        </authorList>
    </citation>
    <scope>NUCLEOTIDE SEQUENCE [LARGE SCALE GENOMIC DNA]</scope>
    <source>
        <strain evidence="3 4">PNA 200-10</strain>
    </source>
</reference>
<dbReference type="Pfam" id="PF05345">
    <property type="entry name" value="He_PIG"/>
    <property type="match status" value="2"/>
</dbReference>
<dbReference type="SUPFAM" id="SSF49313">
    <property type="entry name" value="Cadherin-like"/>
    <property type="match status" value="2"/>
</dbReference>
<dbReference type="InterPro" id="IPR006644">
    <property type="entry name" value="Cadg"/>
</dbReference>
<dbReference type="InterPro" id="IPR040853">
    <property type="entry name" value="RapA2_cadherin-like"/>
</dbReference>
<dbReference type="Pfam" id="PF17803">
    <property type="entry name" value="Cadherin_4"/>
    <property type="match status" value="2"/>
</dbReference>
<dbReference type="EMBL" id="QGHF01000005">
    <property type="protein sequence ID" value="PWK96754.1"/>
    <property type="molecule type" value="Genomic_DNA"/>
</dbReference>
<dbReference type="GO" id="GO:0043236">
    <property type="term" value="F:laminin binding"/>
    <property type="evidence" value="ECO:0007669"/>
    <property type="project" value="TreeGrafter"/>
</dbReference>
<dbReference type="PANTHER" id="PTHR21559">
    <property type="entry name" value="DYSTROGLYCAN-RELATED"/>
    <property type="match status" value="1"/>
</dbReference>
<protein>
    <submittedName>
        <fullName evidence="3">Putative Ig domain-containing protein</fullName>
    </submittedName>
</protein>
<dbReference type="InterPro" id="IPR013783">
    <property type="entry name" value="Ig-like_fold"/>
</dbReference>
<gene>
    <name evidence="3" type="ORF">C7431_10582</name>
</gene>
<dbReference type="Gene3D" id="2.60.40.10">
    <property type="entry name" value="Immunoglobulins"/>
    <property type="match status" value="2"/>
</dbReference>
<feature type="compositionally biased region" description="Low complexity" evidence="1">
    <location>
        <begin position="46"/>
        <end position="70"/>
    </location>
</feature>
<feature type="region of interest" description="Disordered" evidence="1">
    <location>
        <begin position="46"/>
        <end position="87"/>
    </location>
</feature>
<dbReference type="PANTHER" id="PTHR21559:SF21">
    <property type="entry name" value="DYSTROGLYCAN 1"/>
    <property type="match status" value="1"/>
</dbReference>
<organism evidence="3 4">
    <name type="scientific">Pantoea allii</name>
    <dbReference type="NCBI Taxonomy" id="574096"/>
    <lineage>
        <taxon>Bacteria</taxon>
        <taxon>Pseudomonadati</taxon>
        <taxon>Pseudomonadota</taxon>
        <taxon>Gammaproteobacteria</taxon>
        <taxon>Enterobacterales</taxon>
        <taxon>Erwiniaceae</taxon>
        <taxon>Pantoea</taxon>
    </lineage>
</organism>
<name>A0A2V2B901_9GAMM</name>
<dbReference type="Pfam" id="PF14252">
    <property type="entry name" value="DUF4347"/>
    <property type="match status" value="1"/>
</dbReference>
<dbReference type="OrthoDB" id="9813456at2"/>
<dbReference type="GO" id="GO:0016011">
    <property type="term" value="C:dystroglycan complex"/>
    <property type="evidence" value="ECO:0007669"/>
    <property type="project" value="TreeGrafter"/>
</dbReference>
<dbReference type="Proteomes" id="UP000245981">
    <property type="component" value="Unassembled WGS sequence"/>
</dbReference>
<dbReference type="InterPro" id="IPR025592">
    <property type="entry name" value="DUF4347"/>
</dbReference>
<sequence>MLWRQLFANKNHQRHSGDPTVEAAPGYVLEARMMFDGAVAATVDQAASSQNSSSEAAASQANATDNSANQDENHQQTGTQQADKDHSSDIAVAGEAVHSSKEVVFIDTAVANYQSLVNEVPQGVEVVLLDSSKDGLSQIKAWAETHKDYDAIHIVSHGSEGQIYLGGLTLNTAAISSRLSDLNAIGAALKDSGDILLYGCSVASGEGERFINALATATGADVAASDDLTGSAALGGDWTLEKQAGSESVDVDALSFSHYDQLLTVVSFDSNDLNSGAGSYAKSLNGATFTFSGKDGYSFSNNYGSNYNVFPDSVAGGDATSLTIDVQSGYSFDLTRFSYYTSFNDTITLTLTYANGSTVTGTLIATANGDINVSNFSAFRDSNGNALSTTANDVTRAIIASANGTGSYDFGTNNFDISDVKAISANDSTSTLTAGPATEATSFATTSTSVATATGLLDFTLTDSGSADGKATTVSGFYVNVSGTATAAELSQMIFLLNGPDASNVAGNYDSSTGRIVFSGLTLSIADGSSESYSIKAYYNDNSSSNDITDHHTVALAVNVSNFTAGAGGSTFAASQASVTNGSGAAIDVTATKLIYSQSPSGTVVSGVDFAAQPVLIAVDARGNIDTDFNGSVTLSENGSGALSGTTAVTAVNGVATFTGVKYTAASDADANFVLTAAASGVSSAVSASIDPDVVATRLEFSSQPMPGTLRDGQNTSFTSVPVVRAVDANGMVDQDYNGNIVLSVTDPVDGVIDGSLNHLMVTAGDQDASTTTVTLLASGGMATFTGLTIQYTNNGSSNTLALRATAASLTAINSASLISTSNQPPVFSQLNGGSSYTEDGSAVVIDNNVTVADSELDALNSGAGNYNGASVTISRNGGASSNDVFASSGQLGALVQGQIFSYNGTSVGTVTTNSAGTLLLTFNGNASTAIVNSVIQSITYSNSSHNPPASVTLNWTFSDGSLTSAGTNQALVTIVAVNDAPVIGNTAVSKTLNEDTAQGFTAADFGFTDPDSGDVLQSITVVTAPAAGQLFVDADGDGRFGSGDTLVTAGTVVSAADIARLTFRPADNASGAGYASFRWTVSDGSLSSANTGTLTLNVTPVNDAPVIGNTAVSKTLNEDTAQGFTAADFGFTDADSGDVLQSITVVTAPAAGQLFVDADGDGRFGSGDTLVTAGAVVSAADIARLTFRPADNASGPGYASFRWTVSDGSLSSANTGTLTLNVTPVNDAPTAGIIANQTLTEGNRFSLVLANGTFNDVDTGDILTLSATLADGSSLPSWLTFDPVTGSFSGTPGATDTGTLSIRVSATDRAGAQASSSFTLQIAAINSNQSPIVSGTLTDQTAPQDGRFNYTIPTNVFVDPDSGDSLSLSAAQANGSPLPSWLSFDPATQTFSGVPDTSAIGVVTIRVTATDSNQATVSATFSLSVTRAQQNLGDPEFLINDGRTSAPTTTTLRIDTAPGVPVTLGSLLAPTGAGAQNAAFLAVTTTTTSSLFQATRNGTGEKPFTGTQLSGIFSRAASEGGTTRFESALGSFPSFNQGGANGGSSSLAGLFSGISLPSLNTMEVFSGGSWRSINTSNDSTAITTASTAGFTGLRGQLQQSGDEELQRLAALEQALSEMDQRQG</sequence>
<feature type="domain" description="Dystroglycan-type cadherin-like" evidence="2">
    <location>
        <begin position="1230"/>
        <end position="1330"/>
    </location>
</feature>
<evidence type="ECO:0000313" key="3">
    <source>
        <dbReference type="EMBL" id="PWK96754.1"/>
    </source>
</evidence>
<comment type="caution">
    <text evidence="3">The sequence shown here is derived from an EMBL/GenBank/DDBJ whole genome shotgun (WGS) entry which is preliminary data.</text>
</comment>
<evidence type="ECO:0000256" key="1">
    <source>
        <dbReference type="SAM" id="MobiDB-lite"/>
    </source>
</evidence>
<accession>A0A2V2B901</accession>
<dbReference type="InterPro" id="IPR015919">
    <property type="entry name" value="Cadherin-like_sf"/>
</dbReference>
<dbReference type="RefSeq" id="WP_109717318.1">
    <property type="nucleotide sequence ID" value="NZ_QGHF01000005.1"/>
</dbReference>
<proteinExistence type="predicted"/>
<feature type="domain" description="Dystroglycan-type cadherin-like" evidence="2">
    <location>
        <begin position="1333"/>
        <end position="1433"/>
    </location>
</feature>
<evidence type="ECO:0000259" key="2">
    <source>
        <dbReference type="SMART" id="SM00736"/>
    </source>
</evidence>
<evidence type="ECO:0000313" key="4">
    <source>
        <dbReference type="Proteomes" id="UP000245981"/>
    </source>
</evidence>
<dbReference type="GO" id="GO:0005509">
    <property type="term" value="F:calcium ion binding"/>
    <property type="evidence" value="ECO:0007669"/>
    <property type="project" value="InterPro"/>
</dbReference>
<dbReference type="SMART" id="SM00736">
    <property type="entry name" value="CADG"/>
    <property type="match status" value="2"/>
</dbReference>